<gene>
    <name evidence="1" type="ORF">P691DRAFT_695870</name>
</gene>
<name>A0A9P5XL64_9AGAR</name>
<dbReference type="EMBL" id="MU151066">
    <property type="protein sequence ID" value="KAF9452899.1"/>
    <property type="molecule type" value="Genomic_DNA"/>
</dbReference>
<dbReference type="AlphaFoldDB" id="A0A9P5XL64"/>
<proteinExistence type="predicted"/>
<organism evidence="1 2">
    <name type="scientific">Macrolepiota fuliginosa MF-IS2</name>
    <dbReference type="NCBI Taxonomy" id="1400762"/>
    <lineage>
        <taxon>Eukaryota</taxon>
        <taxon>Fungi</taxon>
        <taxon>Dikarya</taxon>
        <taxon>Basidiomycota</taxon>
        <taxon>Agaricomycotina</taxon>
        <taxon>Agaricomycetes</taxon>
        <taxon>Agaricomycetidae</taxon>
        <taxon>Agaricales</taxon>
        <taxon>Agaricineae</taxon>
        <taxon>Agaricaceae</taxon>
        <taxon>Macrolepiota</taxon>
    </lineage>
</organism>
<sequence>MGGNAFRSNLAPSAFPRLPTAVYSALKARIQPLLEELYTHVGVPREAPEKEDHGDLDFVVCLPRRSITNTNTPRVNVPHDIVAAAIGAKHCNPMDGNRTSNFAVPIIQNEWEELGHEAQEVTARMGAGEEGIFYQIDVNVCESEDEWDRRIFVNSYGDLNMILGLITKNAGLHFSNKGLKYPDVPHPPIVLSESFDDILKFFGWSMDEWRKGFETHMACYEWATSTRYFNPSHFRTRGPGIKTRKPDRTMYSGFLEWAGTLSQDRAHTNYTNGEAATGEMPDAREDALDFFGKRPKLVERRAEVRRRELLKASFSGSRVRDWTDLGNFWPGVKKIMDGVRERFGGEENVAIFLDEEGEEKLRGVVLEVQARLEIWPMSTAGVGVGETSKEDIGEKSMEKSNV</sequence>
<evidence type="ECO:0000313" key="2">
    <source>
        <dbReference type="Proteomes" id="UP000807342"/>
    </source>
</evidence>
<dbReference type="Proteomes" id="UP000807342">
    <property type="component" value="Unassembled WGS sequence"/>
</dbReference>
<comment type="caution">
    <text evidence="1">The sequence shown here is derived from an EMBL/GenBank/DDBJ whole genome shotgun (WGS) entry which is preliminary data.</text>
</comment>
<protein>
    <submittedName>
        <fullName evidence="1">Uncharacterized protein</fullName>
    </submittedName>
</protein>
<dbReference type="OrthoDB" id="4708870at2759"/>
<evidence type="ECO:0000313" key="1">
    <source>
        <dbReference type="EMBL" id="KAF9452899.1"/>
    </source>
</evidence>
<accession>A0A9P5XL64</accession>
<keyword evidence="2" id="KW-1185">Reference proteome</keyword>
<reference evidence="1" key="1">
    <citation type="submission" date="2020-11" db="EMBL/GenBank/DDBJ databases">
        <authorList>
            <consortium name="DOE Joint Genome Institute"/>
            <person name="Ahrendt S."/>
            <person name="Riley R."/>
            <person name="Andreopoulos W."/>
            <person name="Labutti K."/>
            <person name="Pangilinan J."/>
            <person name="Ruiz-Duenas F.J."/>
            <person name="Barrasa J.M."/>
            <person name="Sanchez-Garcia M."/>
            <person name="Camarero S."/>
            <person name="Miyauchi S."/>
            <person name="Serrano A."/>
            <person name="Linde D."/>
            <person name="Babiker R."/>
            <person name="Drula E."/>
            <person name="Ayuso-Fernandez I."/>
            <person name="Pacheco R."/>
            <person name="Padilla G."/>
            <person name="Ferreira P."/>
            <person name="Barriuso J."/>
            <person name="Kellner H."/>
            <person name="Castanera R."/>
            <person name="Alfaro M."/>
            <person name="Ramirez L."/>
            <person name="Pisabarro A.G."/>
            <person name="Kuo A."/>
            <person name="Tritt A."/>
            <person name="Lipzen A."/>
            <person name="He G."/>
            <person name="Yan M."/>
            <person name="Ng V."/>
            <person name="Cullen D."/>
            <person name="Martin F."/>
            <person name="Rosso M.-N."/>
            <person name="Henrissat B."/>
            <person name="Hibbett D."/>
            <person name="Martinez A.T."/>
            <person name="Grigoriev I.V."/>
        </authorList>
    </citation>
    <scope>NUCLEOTIDE SEQUENCE</scope>
    <source>
        <strain evidence="1">MF-IS2</strain>
    </source>
</reference>